<dbReference type="InterPro" id="IPR042122">
    <property type="entry name" value="Ser_AcTrfase_N_sf"/>
</dbReference>
<dbReference type="InterPro" id="IPR053376">
    <property type="entry name" value="Serine_acetyltransferase"/>
</dbReference>
<evidence type="ECO:0000256" key="4">
    <source>
        <dbReference type="ARBA" id="ARBA00018522"/>
    </source>
</evidence>
<dbReference type="GO" id="GO:0009001">
    <property type="term" value="F:serine O-acetyltransferase activity"/>
    <property type="evidence" value="ECO:0007669"/>
    <property type="project" value="UniProtKB-EC"/>
</dbReference>
<evidence type="ECO:0000256" key="10">
    <source>
        <dbReference type="ARBA" id="ARBA00049486"/>
    </source>
</evidence>
<comment type="similarity">
    <text evidence="2 11">Belongs to the transferase hexapeptide repeat family.</text>
</comment>
<sequence>MSFWQRLSYNIQRVMALDPAAKSPWMVFWTYPHIKALNYHYIAHALYAKGHPLLARLLAKRARRVTGIEIHPGAQIGPGLFMDHGMGIVIGETAIVGKDVTLYQGVTLGGTKLDPVKRHPTIEDHVLIGAGTKILGNVTIGQGAKIGCNVVIKQDVPAGAIVYEAPAWIKYPGQDQIVPFYKSSTSPASEPKVKG</sequence>
<dbReference type="GO" id="GO:0006535">
    <property type="term" value="P:cysteine biosynthetic process from serine"/>
    <property type="evidence" value="ECO:0007669"/>
    <property type="project" value="InterPro"/>
</dbReference>
<dbReference type="InterPro" id="IPR001451">
    <property type="entry name" value="Hexapep"/>
</dbReference>
<comment type="caution">
    <text evidence="12">The sequence shown here is derived from an EMBL/GenBank/DDBJ whole genome shotgun (WGS) entry which is preliminary data.</text>
</comment>
<evidence type="ECO:0000256" key="1">
    <source>
        <dbReference type="ARBA" id="ARBA00004876"/>
    </source>
</evidence>
<comment type="pathway">
    <text evidence="1">Amino-acid biosynthesis; L-cysteine biosynthesis; L-cysteine from L-serine: step 1/2.</text>
</comment>
<evidence type="ECO:0000256" key="7">
    <source>
        <dbReference type="ARBA" id="ARBA00022737"/>
    </source>
</evidence>
<dbReference type="SUPFAM" id="SSF51161">
    <property type="entry name" value="Trimeric LpxA-like enzymes"/>
    <property type="match status" value="1"/>
</dbReference>
<evidence type="ECO:0000256" key="3">
    <source>
        <dbReference type="ARBA" id="ARBA00013266"/>
    </source>
</evidence>
<reference evidence="12" key="1">
    <citation type="submission" date="2020-04" db="EMBL/GenBank/DDBJ databases">
        <title>Deep metagenomics examines the oral microbiome during advanced dental caries in children, revealing novel taxa and co-occurrences with host molecules.</title>
        <authorList>
            <person name="Baker J.L."/>
            <person name="Morton J.T."/>
            <person name="Dinis M."/>
            <person name="Alvarez R."/>
            <person name="Tran N.C."/>
            <person name="Knight R."/>
            <person name="Edlund A."/>
        </authorList>
    </citation>
    <scope>NUCLEOTIDE SEQUENCE</scope>
    <source>
        <strain evidence="12">JCVI_23_bin.16</strain>
    </source>
</reference>
<accession>A0A929QSX9</accession>
<dbReference type="PANTHER" id="PTHR42811">
    <property type="entry name" value="SERINE ACETYLTRANSFERASE"/>
    <property type="match status" value="1"/>
</dbReference>
<dbReference type="Proteomes" id="UP000757900">
    <property type="component" value="Unassembled WGS sequence"/>
</dbReference>
<dbReference type="GO" id="GO:0005737">
    <property type="term" value="C:cytoplasm"/>
    <property type="evidence" value="ECO:0007669"/>
    <property type="project" value="InterPro"/>
</dbReference>
<evidence type="ECO:0000256" key="2">
    <source>
        <dbReference type="ARBA" id="ARBA00007274"/>
    </source>
</evidence>
<keyword evidence="7" id="KW-0677">Repeat</keyword>
<dbReference type="PROSITE" id="PS00101">
    <property type="entry name" value="HEXAPEP_TRANSFERASES"/>
    <property type="match status" value="1"/>
</dbReference>
<keyword evidence="8" id="KW-0198">Cysteine biosynthesis</keyword>
<dbReference type="EMBL" id="JABZFV010000007">
    <property type="protein sequence ID" value="MBF0934250.1"/>
    <property type="molecule type" value="Genomic_DNA"/>
</dbReference>
<organism evidence="12 13">
    <name type="scientific">Abiotrophia defectiva</name>
    <name type="common">Streptococcus defectivus</name>
    <dbReference type="NCBI Taxonomy" id="46125"/>
    <lineage>
        <taxon>Bacteria</taxon>
        <taxon>Bacillati</taxon>
        <taxon>Bacillota</taxon>
        <taxon>Bacilli</taxon>
        <taxon>Lactobacillales</taxon>
        <taxon>Aerococcaceae</taxon>
        <taxon>Abiotrophia</taxon>
    </lineage>
</organism>
<gene>
    <name evidence="12" type="ORF">HXK00_01240</name>
</gene>
<dbReference type="FunFam" id="2.160.10.10:FF:000007">
    <property type="entry name" value="Serine acetyltransferase"/>
    <property type="match status" value="1"/>
</dbReference>
<dbReference type="InterPro" id="IPR011004">
    <property type="entry name" value="Trimer_LpxA-like_sf"/>
</dbReference>
<name>A0A929QSX9_ABIDE</name>
<dbReference type="Pfam" id="PF00132">
    <property type="entry name" value="Hexapep"/>
    <property type="match status" value="1"/>
</dbReference>
<evidence type="ECO:0000256" key="11">
    <source>
        <dbReference type="PIRNR" id="PIRNR000441"/>
    </source>
</evidence>
<dbReference type="CDD" id="cd03354">
    <property type="entry name" value="LbH_SAT"/>
    <property type="match status" value="1"/>
</dbReference>
<evidence type="ECO:0000256" key="6">
    <source>
        <dbReference type="ARBA" id="ARBA00022679"/>
    </source>
</evidence>
<protein>
    <recommendedName>
        <fullName evidence="4 11">Serine acetyltransferase</fullName>
        <ecNumber evidence="3 11">2.3.1.30</ecNumber>
    </recommendedName>
</protein>
<proteinExistence type="inferred from homology"/>
<dbReference type="NCBIfam" id="NF041874">
    <property type="entry name" value="EPS_EpsC"/>
    <property type="match status" value="1"/>
</dbReference>
<dbReference type="AlphaFoldDB" id="A0A929QSX9"/>
<dbReference type="EC" id="2.3.1.30" evidence="3 11"/>
<keyword evidence="9 11" id="KW-0012">Acyltransferase</keyword>
<evidence type="ECO:0000313" key="12">
    <source>
        <dbReference type="EMBL" id="MBF0934250.1"/>
    </source>
</evidence>
<dbReference type="Gene3D" id="2.160.10.10">
    <property type="entry name" value="Hexapeptide repeat proteins"/>
    <property type="match status" value="1"/>
</dbReference>
<evidence type="ECO:0000256" key="8">
    <source>
        <dbReference type="ARBA" id="ARBA00023192"/>
    </source>
</evidence>
<keyword evidence="6 11" id="KW-0808">Transferase</keyword>
<evidence type="ECO:0000313" key="13">
    <source>
        <dbReference type="Proteomes" id="UP000757900"/>
    </source>
</evidence>
<dbReference type="InterPro" id="IPR005881">
    <property type="entry name" value="Ser_O-AcTrfase"/>
</dbReference>
<evidence type="ECO:0000256" key="9">
    <source>
        <dbReference type="ARBA" id="ARBA00023315"/>
    </source>
</evidence>
<dbReference type="InterPro" id="IPR018357">
    <property type="entry name" value="Hexapep_transf_CS"/>
</dbReference>
<keyword evidence="5" id="KW-0028">Amino-acid biosynthesis</keyword>
<evidence type="ECO:0000256" key="5">
    <source>
        <dbReference type="ARBA" id="ARBA00022605"/>
    </source>
</evidence>
<comment type="catalytic activity">
    <reaction evidence="10 11">
        <text>L-serine + acetyl-CoA = O-acetyl-L-serine + CoA</text>
        <dbReference type="Rhea" id="RHEA:24560"/>
        <dbReference type="ChEBI" id="CHEBI:33384"/>
        <dbReference type="ChEBI" id="CHEBI:57287"/>
        <dbReference type="ChEBI" id="CHEBI:57288"/>
        <dbReference type="ChEBI" id="CHEBI:58340"/>
        <dbReference type="EC" id="2.3.1.30"/>
    </reaction>
</comment>
<dbReference type="InterPro" id="IPR045304">
    <property type="entry name" value="LbH_SAT"/>
</dbReference>
<dbReference type="Gene3D" id="1.10.3130.10">
    <property type="entry name" value="serine acetyltransferase, domain 1"/>
    <property type="match status" value="1"/>
</dbReference>
<dbReference type="PIRSF" id="PIRSF000441">
    <property type="entry name" value="CysE"/>
    <property type="match status" value="1"/>
</dbReference>